<dbReference type="InterPro" id="IPR007813">
    <property type="entry name" value="PilN"/>
</dbReference>
<feature type="compositionally biased region" description="Low complexity" evidence="2">
    <location>
        <begin position="203"/>
        <end position="221"/>
    </location>
</feature>
<feature type="transmembrane region" description="Helical" evidence="3">
    <location>
        <begin position="21"/>
        <end position="43"/>
    </location>
</feature>
<dbReference type="PANTHER" id="PTHR40278">
    <property type="entry name" value="DNA UTILIZATION PROTEIN HOFN"/>
    <property type="match status" value="1"/>
</dbReference>
<protein>
    <submittedName>
        <fullName evidence="4">Fimbrial protein</fullName>
    </submittedName>
</protein>
<keyword evidence="3" id="KW-0812">Transmembrane</keyword>
<reference evidence="4" key="1">
    <citation type="journal article" date="2014" name="Int. J. Syst. Evol. Microbiol.">
        <title>Complete genome sequence of Corynebacterium casei LMG S-19264T (=DSM 44701T), isolated from a smear-ripened cheese.</title>
        <authorList>
            <consortium name="US DOE Joint Genome Institute (JGI-PGF)"/>
            <person name="Walter F."/>
            <person name="Albersmeier A."/>
            <person name="Kalinowski J."/>
            <person name="Ruckert C."/>
        </authorList>
    </citation>
    <scope>NUCLEOTIDE SEQUENCE</scope>
    <source>
        <strain evidence="4">JCM 13306</strain>
    </source>
</reference>
<keyword evidence="1" id="KW-0175">Coiled coil</keyword>
<dbReference type="InterPro" id="IPR052534">
    <property type="entry name" value="Extracell_DNA_Util/SecSys_Comp"/>
</dbReference>
<accession>A0A919KH00</accession>
<dbReference type="AlphaFoldDB" id="A0A919KH00"/>
<reference evidence="4" key="2">
    <citation type="submission" date="2020-09" db="EMBL/GenBank/DDBJ databases">
        <authorList>
            <person name="Sun Q."/>
            <person name="Ohkuma M."/>
        </authorList>
    </citation>
    <scope>NUCLEOTIDE SEQUENCE</scope>
    <source>
        <strain evidence="4">JCM 13306</strain>
    </source>
</reference>
<dbReference type="EMBL" id="BNBA01000002">
    <property type="protein sequence ID" value="GHH47646.1"/>
    <property type="molecule type" value="Genomic_DNA"/>
</dbReference>
<evidence type="ECO:0000256" key="1">
    <source>
        <dbReference type="SAM" id="Coils"/>
    </source>
</evidence>
<dbReference type="Proteomes" id="UP000623958">
    <property type="component" value="Unassembled WGS sequence"/>
</dbReference>
<dbReference type="GO" id="GO:0043107">
    <property type="term" value="P:type IV pilus-dependent motility"/>
    <property type="evidence" value="ECO:0007669"/>
    <property type="project" value="TreeGrafter"/>
</dbReference>
<feature type="region of interest" description="Disordered" evidence="2">
    <location>
        <begin position="191"/>
        <end position="221"/>
    </location>
</feature>
<evidence type="ECO:0000256" key="3">
    <source>
        <dbReference type="SAM" id="Phobius"/>
    </source>
</evidence>
<keyword evidence="5" id="KW-1185">Reference proteome</keyword>
<gene>
    <name evidence="4" type="primary">pilN</name>
    <name evidence="4" type="ORF">GCM10009090_04410</name>
</gene>
<keyword evidence="3" id="KW-1133">Transmembrane helix</keyword>
<proteinExistence type="predicted"/>
<dbReference type="Pfam" id="PF05137">
    <property type="entry name" value="PilN"/>
    <property type="match status" value="1"/>
</dbReference>
<sequence length="221" mass="24728">MARINLLPWRAERRKQREREFYSMLGFAALAGVLLSALVWFYYDRQIDGQNERNAYLTAEIDKVKAQNKEIDELDKKRDRLLARKRVIEELQANRSQMVHLFDSLVRTIPDGVVLTTVKQEGEVLTLEGRSQSNARVSNYMRNLEGSGWMTRPDLSIIEAKAQDKTANAAPVLDTKALPYVFTLKVTLANPNQKAEEQAGTEPGKAGAAPAGGQPQQGAKS</sequence>
<dbReference type="GO" id="GO:0043683">
    <property type="term" value="P:type IV pilus assembly"/>
    <property type="evidence" value="ECO:0007669"/>
    <property type="project" value="TreeGrafter"/>
</dbReference>
<dbReference type="PANTHER" id="PTHR40278:SF2">
    <property type="entry name" value="TYPE IV PILUS INNER MEMBRANE COMPONENT PILN"/>
    <property type="match status" value="1"/>
</dbReference>
<organism evidence="4 5">
    <name type="scientific">Xanthomonas boreopolis</name>
    <dbReference type="NCBI Taxonomy" id="86183"/>
    <lineage>
        <taxon>Bacteria</taxon>
        <taxon>Pseudomonadati</taxon>
        <taxon>Pseudomonadota</taxon>
        <taxon>Gammaproteobacteria</taxon>
        <taxon>Lysobacterales</taxon>
        <taxon>Lysobacteraceae</taxon>
        <taxon>Xanthomonas</taxon>
    </lineage>
</organism>
<evidence type="ECO:0000256" key="2">
    <source>
        <dbReference type="SAM" id="MobiDB-lite"/>
    </source>
</evidence>
<evidence type="ECO:0000313" key="5">
    <source>
        <dbReference type="Proteomes" id="UP000623958"/>
    </source>
</evidence>
<name>A0A919KH00_9XANT</name>
<keyword evidence="3" id="KW-0472">Membrane</keyword>
<comment type="caution">
    <text evidence="4">The sequence shown here is derived from an EMBL/GenBank/DDBJ whole genome shotgun (WGS) entry which is preliminary data.</text>
</comment>
<feature type="coiled-coil region" evidence="1">
    <location>
        <begin position="57"/>
        <end position="94"/>
    </location>
</feature>
<evidence type="ECO:0000313" key="4">
    <source>
        <dbReference type="EMBL" id="GHH47646.1"/>
    </source>
</evidence>